<feature type="region of interest" description="Disordered" evidence="2">
    <location>
        <begin position="386"/>
        <end position="447"/>
    </location>
</feature>
<accession>A0AAV2I437</accession>
<reference evidence="3 4" key="1">
    <citation type="submission" date="2024-04" db="EMBL/GenBank/DDBJ databases">
        <authorList>
            <consortium name="Genoscope - CEA"/>
            <person name="William W."/>
        </authorList>
    </citation>
    <scope>NUCLEOTIDE SEQUENCE [LARGE SCALE GENOMIC DNA]</scope>
</reference>
<evidence type="ECO:0000313" key="3">
    <source>
        <dbReference type="EMBL" id="CAL1540923.1"/>
    </source>
</evidence>
<feature type="compositionally biased region" description="Low complexity" evidence="2">
    <location>
        <begin position="429"/>
        <end position="443"/>
    </location>
</feature>
<feature type="compositionally biased region" description="Polar residues" evidence="2">
    <location>
        <begin position="418"/>
        <end position="428"/>
    </location>
</feature>
<gene>
    <name evidence="3" type="ORF">GSLYS_00014572001</name>
</gene>
<feature type="compositionally biased region" description="Polar residues" evidence="2">
    <location>
        <begin position="393"/>
        <end position="406"/>
    </location>
</feature>
<feature type="coiled-coil region" evidence="1">
    <location>
        <begin position="45"/>
        <end position="72"/>
    </location>
</feature>
<evidence type="ECO:0000313" key="4">
    <source>
        <dbReference type="Proteomes" id="UP001497497"/>
    </source>
</evidence>
<evidence type="ECO:0000256" key="1">
    <source>
        <dbReference type="SAM" id="Coils"/>
    </source>
</evidence>
<keyword evidence="1" id="KW-0175">Coiled coil</keyword>
<dbReference type="AlphaFoldDB" id="A0AAV2I437"/>
<feature type="compositionally biased region" description="Low complexity" evidence="2">
    <location>
        <begin position="407"/>
        <end position="417"/>
    </location>
</feature>
<sequence>MSPTAAISISKDLDQVMSHYCVVLRKIATLWSQMTVLGHCDITMSKGAEDMLERLEESVAAFMEKEVRVEKAKQAVLDLKSVLDISRQTVEAKSKHLGQEEKQKEEVQNLRFKEYQRIHKLQDEKAMLEKEIIPAKKKLAHRKILLEEKNEKMRNLENFHEVLADHCALDMILLKDKTDETRAERHRWDAADLDISNEMASFLLDAAELICLEQNVCESKDVLQNQKMWYDEELQTKLFYSTRSKEIKHRINYFKNVLRRIEKTGRSEDTEDDLEEKRLSRRSEHILVDGSPGVQAKEVERYLSHHFGMKVLADYTMLRRLKDEIGVQGLAYLVEKVRLQGSCSIPCSPLPSPSYTDWEEKQVEKALKNIAMEYRERDENKRLLRVPGMSPSHDLQNEQPASSDQHSPCSPSLSNSSYLTRNTSNTEFSVVSNPTSRRSSSNSLKRKTSLARIKKFLKF</sequence>
<dbReference type="Proteomes" id="UP001497497">
    <property type="component" value="Unassembled WGS sequence"/>
</dbReference>
<organism evidence="3 4">
    <name type="scientific">Lymnaea stagnalis</name>
    <name type="common">Great pond snail</name>
    <name type="synonym">Helix stagnalis</name>
    <dbReference type="NCBI Taxonomy" id="6523"/>
    <lineage>
        <taxon>Eukaryota</taxon>
        <taxon>Metazoa</taxon>
        <taxon>Spiralia</taxon>
        <taxon>Lophotrochozoa</taxon>
        <taxon>Mollusca</taxon>
        <taxon>Gastropoda</taxon>
        <taxon>Heterobranchia</taxon>
        <taxon>Euthyneura</taxon>
        <taxon>Panpulmonata</taxon>
        <taxon>Hygrophila</taxon>
        <taxon>Lymnaeoidea</taxon>
        <taxon>Lymnaeidae</taxon>
        <taxon>Lymnaea</taxon>
    </lineage>
</organism>
<evidence type="ECO:0000256" key="2">
    <source>
        <dbReference type="SAM" id="MobiDB-lite"/>
    </source>
</evidence>
<protein>
    <submittedName>
        <fullName evidence="3">Uncharacterized protein</fullName>
    </submittedName>
</protein>
<comment type="caution">
    <text evidence="3">The sequence shown here is derived from an EMBL/GenBank/DDBJ whole genome shotgun (WGS) entry which is preliminary data.</text>
</comment>
<name>A0AAV2I437_LYMST</name>
<dbReference type="EMBL" id="CAXITT010000406">
    <property type="protein sequence ID" value="CAL1540923.1"/>
    <property type="molecule type" value="Genomic_DNA"/>
</dbReference>
<keyword evidence="4" id="KW-1185">Reference proteome</keyword>
<proteinExistence type="predicted"/>